<proteinExistence type="predicted"/>
<sequence>EQQVKGSKKGAWLWLRFANEPWEADDSDFYGAALAAIAAGTAPGNYRARPEIQNNLKMLREYLNRESTAQPTFNRVVLLWASARLPGLLTPEQQRAIINDVLAKQGADGGWSLSSLAEAWKRHDGTPQEGKSDGYATGLITFALQQAGISPENAQHKLGIAWLAANQNKAGGYWPAYSLNKNEEHHLSPDTTRFMNDAATAYAVLALTEASRR</sequence>
<feature type="non-terminal residue" evidence="1">
    <location>
        <position position="1"/>
    </location>
</feature>
<comment type="caution">
    <text evidence="1">The sequence shown here is derived from an EMBL/GenBank/DDBJ whole genome shotgun (WGS) entry which is preliminary data.</text>
</comment>
<accession>A0A7V8NVB3</accession>
<evidence type="ECO:0008006" key="3">
    <source>
        <dbReference type="Google" id="ProtNLM"/>
    </source>
</evidence>
<evidence type="ECO:0000313" key="2">
    <source>
        <dbReference type="Proteomes" id="UP000567293"/>
    </source>
</evidence>
<dbReference type="Proteomes" id="UP000567293">
    <property type="component" value="Unassembled WGS sequence"/>
</dbReference>
<dbReference type="AlphaFoldDB" id="A0A7V8NVB3"/>
<gene>
    <name evidence="1" type="ORF">HRJ53_24575</name>
</gene>
<dbReference type="Gene3D" id="1.50.10.20">
    <property type="match status" value="1"/>
</dbReference>
<evidence type="ECO:0000313" key="1">
    <source>
        <dbReference type="EMBL" id="MBA0088173.1"/>
    </source>
</evidence>
<dbReference type="EMBL" id="JACDQQ010002377">
    <property type="protein sequence ID" value="MBA0088173.1"/>
    <property type="molecule type" value="Genomic_DNA"/>
</dbReference>
<reference evidence="1" key="1">
    <citation type="submission" date="2020-06" db="EMBL/GenBank/DDBJ databases">
        <title>Legume-microbial interactions unlock mineral nutrients during tropical forest succession.</title>
        <authorList>
            <person name="Epihov D.Z."/>
        </authorList>
    </citation>
    <scope>NUCLEOTIDE SEQUENCE [LARGE SCALE GENOMIC DNA]</scope>
    <source>
        <strain evidence="1">Pan2503</strain>
    </source>
</reference>
<name>A0A7V8NVB3_9BACT</name>
<keyword evidence="2" id="KW-1185">Reference proteome</keyword>
<dbReference type="SUPFAM" id="SSF48239">
    <property type="entry name" value="Terpenoid cyclases/Protein prenyltransferases"/>
    <property type="match status" value="1"/>
</dbReference>
<organism evidence="1 2">
    <name type="scientific">Candidatus Acidiferrum panamense</name>
    <dbReference type="NCBI Taxonomy" id="2741543"/>
    <lineage>
        <taxon>Bacteria</taxon>
        <taxon>Pseudomonadati</taxon>
        <taxon>Acidobacteriota</taxon>
        <taxon>Terriglobia</taxon>
        <taxon>Candidatus Acidiferrales</taxon>
        <taxon>Candidatus Acidiferrum</taxon>
    </lineage>
</organism>
<protein>
    <recommendedName>
        <fullName evidence="3">Squalene-hopene cyclase</fullName>
    </recommendedName>
</protein>
<dbReference type="InterPro" id="IPR008930">
    <property type="entry name" value="Terpenoid_cyclase/PrenylTrfase"/>
</dbReference>